<feature type="domain" description="Thiopeptide-type bacteriocin biosynthesis" evidence="2">
    <location>
        <begin position="780"/>
        <end position="1039"/>
    </location>
</feature>
<reference evidence="3 4" key="1">
    <citation type="submission" date="2021-03" db="EMBL/GenBank/DDBJ databases">
        <title>novel species in genus Cellulomonas.</title>
        <authorList>
            <person name="Zhang G."/>
        </authorList>
    </citation>
    <scope>NUCLEOTIDE SEQUENCE [LARGE SCALE GENOMIC DNA]</scope>
    <source>
        <strain evidence="4">zg-ZUI188</strain>
    </source>
</reference>
<feature type="domain" description="Lantibiotic dehydratase N-terminal" evidence="1">
    <location>
        <begin position="63"/>
        <end position="708"/>
    </location>
</feature>
<dbReference type="Pfam" id="PF14028">
    <property type="entry name" value="Lant_dehydr_C"/>
    <property type="match status" value="1"/>
</dbReference>
<evidence type="ECO:0000259" key="1">
    <source>
        <dbReference type="Pfam" id="PF04738"/>
    </source>
</evidence>
<accession>A0ABS3SDW8</accession>
<dbReference type="InterPro" id="IPR006827">
    <property type="entry name" value="Lant_deHydtase_N"/>
</dbReference>
<sequence>MTTRASGAWQVADFFVARMPALHLDALEHLGADAEAPGAPDDPPAAERDRVRSRAMLRELASRPDVREALFLASPGLAGRVDAWLLDAGSGQRRVERALLRYLSRMAGRTTPFGLFAGWSLGMVGGASTHLDLSRASRTSALDAGYLLELSRVLEDAPGMRERLRYHPNPTLYEAAGRIRYVESRGAVHDLVVVEPTVVLRAVLARAAAGARLDELVDQVAEIEPTVERPEAAEFVNELIDAQVLVSELVPLITGSDPADGMVHALEDVGAHAFALPLRDAQVELDRIDAQPPGVELDRYHRVSDALSPLPVAADPARLFRTDLRLDGDLRLGDGVIAELQRGIEVLSRVGGGIYVDGFADFRNAFTSRYGDREVPLLEALDDECGVGLRAGGGRPVPAPPLFDGFSSGERVAPTRPGPTPRDDVLARLVGEAQRARDPEVQLAASDLEQLARAQGEPTPIADAVAVMATVLAGSSEAVARGDFRLHLAGITGPSGATLLGRFCAGDAVLTEHVRRYLQAEQELQPDALLAEVVHRPTPRSGNVVSRPVLRQYEIPVIGRSGAPREDQIDLDDLVVAVRQGRVVLRSRRRGRVVVPRLGVAHDFRGPRNLGVYRFLAALQYQDAASAVRFVLGPLSDARYVPRLTAGRLVLSRARWNLTAADLAPLVTAPDRARFGALSAIREEFALPRWVAVADGDSVLPVDLDDVLLVDAAAAMLRRRSGVTLVEVFHGRDDVLARGPGGRYVHELVVPFLRTAAPHRPTRVVHPAEGARRFPPGSGWLYVKLYTGTIGDDVVLRDLVRPVVRDAMAAQEAVRWFFVRYGDPEWHLRLRLQGDPVRLLHGVLPRVLEAAAPHLASGLIWRAQVDTYEREVVRYGGARGIDLAEQVFAADSDAVLDLLDLPQDRWRACVQGFDALLRDAGLGLSARHRLVRDRRADALSAHGAPDALARRLGALYRRERPLVDRLLDGPDSADEAACAIFARRSETVRPLLAELGAVVAPNDMPGVLSSLLHMHANRLLGADVRRQELVVLDFLHRSYASRTARGIEL</sequence>
<dbReference type="Proteomes" id="UP000678317">
    <property type="component" value="Unassembled WGS sequence"/>
</dbReference>
<evidence type="ECO:0000313" key="4">
    <source>
        <dbReference type="Proteomes" id="UP000678317"/>
    </source>
</evidence>
<protein>
    <submittedName>
        <fullName evidence="3">Lantibiotic dehydratase</fullName>
    </submittedName>
</protein>
<comment type="caution">
    <text evidence="3">The sequence shown here is derived from an EMBL/GenBank/DDBJ whole genome shotgun (WGS) entry which is preliminary data.</text>
</comment>
<evidence type="ECO:0000313" key="3">
    <source>
        <dbReference type="EMBL" id="MBO3083948.1"/>
    </source>
</evidence>
<dbReference type="NCBIfam" id="TIGR03891">
    <property type="entry name" value="thiopep_ocin"/>
    <property type="match status" value="1"/>
</dbReference>
<dbReference type="InterPro" id="IPR023809">
    <property type="entry name" value="Thiopep_bacteriocin_synth_dom"/>
</dbReference>
<evidence type="ECO:0000259" key="2">
    <source>
        <dbReference type="Pfam" id="PF14028"/>
    </source>
</evidence>
<dbReference type="RefSeq" id="WP_208288771.1">
    <property type="nucleotide sequence ID" value="NZ_CP074404.1"/>
</dbReference>
<dbReference type="EMBL" id="JAGFBM010000001">
    <property type="protein sequence ID" value="MBO3083948.1"/>
    <property type="molecule type" value="Genomic_DNA"/>
</dbReference>
<name>A0ABS3SDW8_9CELL</name>
<organism evidence="3 4">
    <name type="scientific">Cellulomonas fengjieae</name>
    <dbReference type="NCBI Taxonomy" id="2819978"/>
    <lineage>
        <taxon>Bacteria</taxon>
        <taxon>Bacillati</taxon>
        <taxon>Actinomycetota</taxon>
        <taxon>Actinomycetes</taxon>
        <taxon>Micrococcales</taxon>
        <taxon>Cellulomonadaceae</taxon>
        <taxon>Cellulomonas</taxon>
    </lineage>
</organism>
<gene>
    <name evidence="3" type="ORF">J4035_04790</name>
</gene>
<dbReference type="Pfam" id="PF04738">
    <property type="entry name" value="Lant_dehydr_N"/>
    <property type="match status" value="1"/>
</dbReference>
<proteinExistence type="predicted"/>
<keyword evidence="4" id="KW-1185">Reference proteome</keyword>